<dbReference type="Gene3D" id="1.10.10.10">
    <property type="entry name" value="Winged helix-like DNA-binding domain superfamily/Winged helix DNA-binding domain"/>
    <property type="match status" value="1"/>
</dbReference>
<keyword evidence="8" id="KW-1185">Reference proteome</keyword>
<dbReference type="CDD" id="cd00092">
    <property type="entry name" value="HTH_CRP"/>
    <property type="match status" value="1"/>
</dbReference>
<dbReference type="Proteomes" id="UP000515679">
    <property type="component" value="Chromosome"/>
</dbReference>
<dbReference type="PRINTS" id="PR00034">
    <property type="entry name" value="HTHCRP"/>
</dbReference>
<keyword evidence="2" id="KW-0238">DNA-binding</keyword>
<evidence type="ECO:0000256" key="4">
    <source>
        <dbReference type="ARBA" id="ARBA00023163"/>
    </source>
</evidence>
<feature type="domain" description="Cyclic nucleotide-binding" evidence="5">
    <location>
        <begin position="13"/>
        <end position="133"/>
    </location>
</feature>
<dbReference type="GO" id="GO:0003700">
    <property type="term" value="F:DNA-binding transcription factor activity"/>
    <property type="evidence" value="ECO:0007669"/>
    <property type="project" value="TreeGrafter"/>
</dbReference>
<gene>
    <name evidence="7" type="ORF">FPL14_27575</name>
</gene>
<name>A0A7G5C5M6_9BACL</name>
<organism evidence="7 8">
    <name type="scientific">Cohnella cholangitidis</name>
    <dbReference type="NCBI Taxonomy" id="2598458"/>
    <lineage>
        <taxon>Bacteria</taxon>
        <taxon>Bacillati</taxon>
        <taxon>Bacillota</taxon>
        <taxon>Bacilli</taxon>
        <taxon>Bacillales</taxon>
        <taxon>Paenibacillaceae</taxon>
        <taxon>Cohnella</taxon>
    </lineage>
</organism>
<dbReference type="KEGG" id="cchl:FPL14_27575"/>
<evidence type="ECO:0000313" key="7">
    <source>
        <dbReference type="EMBL" id="QMV44510.1"/>
    </source>
</evidence>
<dbReference type="PANTHER" id="PTHR24567:SF28">
    <property type="entry name" value="LISTERIOLYSIN REGULATORY PROTEIN"/>
    <property type="match status" value="1"/>
</dbReference>
<evidence type="ECO:0000259" key="6">
    <source>
        <dbReference type="PROSITE" id="PS51063"/>
    </source>
</evidence>
<dbReference type="RefSeq" id="WP_182300753.1">
    <property type="nucleotide sequence ID" value="NZ_CP041969.1"/>
</dbReference>
<dbReference type="Pfam" id="PF00027">
    <property type="entry name" value="cNMP_binding"/>
    <property type="match status" value="1"/>
</dbReference>
<dbReference type="InterPro" id="IPR018490">
    <property type="entry name" value="cNMP-bd_dom_sf"/>
</dbReference>
<accession>A0A7G5C5M6</accession>
<sequence>MEKETEFLQRVQLFHDLNAQELERVVNISISRSIARKASIFTEGSEKEAVFFIRDGLVKTFKTDENGHEQIVSFLKTGDMFPHTGLFNQNPYPATAEAIVDTKLLAIPVRKFEQLMMTTPSIAIKMMRVMGDKIRELQEKLQVLSGQDVKHRVLSFLQLLAEQHGQPIENKITINLPMTHQEFANSVGTTRETINRLLNQFSKEELLEVDRNKIVIVDMEALKQQRELK</sequence>
<dbReference type="SUPFAM" id="SSF46785">
    <property type="entry name" value="Winged helix' DNA-binding domain"/>
    <property type="match status" value="1"/>
</dbReference>
<feature type="domain" description="HTH crp-type" evidence="6">
    <location>
        <begin position="147"/>
        <end position="220"/>
    </location>
</feature>
<dbReference type="AlphaFoldDB" id="A0A7G5C5M6"/>
<protein>
    <submittedName>
        <fullName evidence="7">Crp/Fnr family transcriptional regulator</fullName>
    </submittedName>
</protein>
<evidence type="ECO:0000256" key="1">
    <source>
        <dbReference type="ARBA" id="ARBA00023015"/>
    </source>
</evidence>
<dbReference type="EMBL" id="CP041969">
    <property type="protein sequence ID" value="QMV44510.1"/>
    <property type="molecule type" value="Genomic_DNA"/>
</dbReference>
<dbReference type="InterPro" id="IPR050397">
    <property type="entry name" value="Env_Response_Regulators"/>
</dbReference>
<dbReference type="PROSITE" id="PS51063">
    <property type="entry name" value="HTH_CRP_2"/>
    <property type="match status" value="1"/>
</dbReference>
<evidence type="ECO:0000256" key="2">
    <source>
        <dbReference type="ARBA" id="ARBA00023125"/>
    </source>
</evidence>
<dbReference type="InterPro" id="IPR036388">
    <property type="entry name" value="WH-like_DNA-bd_sf"/>
</dbReference>
<dbReference type="InterPro" id="IPR012318">
    <property type="entry name" value="HTH_CRP"/>
</dbReference>
<dbReference type="SMART" id="SM00419">
    <property type="entry name" value="HTH_CRP"/>
    <property type="match status" value="1"/>
</dbReference>
<dbReference type="InterPro" id="IPR000595">
    <property type="entry name" value="cNMP-bd_dom"/>
</dbReference>
<dbReference type="PANTHER" id="PTHR24567">
    <property type="entry name" value="CRP FAMILY TRANSCRIPTIONAL REGULATORY PROTEIN"/>
    <property type="match status" value="1"/>
</dbReference>
<proteinExistence type="predicted"/>
<dbReference type="SUPFAM" id="SSF51206">
    <property type="entry name" value="cAMP-binding domain-like"/>
    <property type="match status" value="1"/>
</dbReference>
<dbReference type="SMART" id="SM00100">
    <property type="entry name" value="cNMP"/>
    <property type="match status" value="1"/>
</dbReference>
<dbReference type="GO" id="GO:0003677">
    <property type="term" value="F:DNA binding"/>
    <property type="evidence" value="ECO:0007669"/>
    <property type="project" value="UniProtKB-KW"/>
</dbReference>
<dbReference type="Gene3D" id="2.60.120.10">
    <property type="entry name" value="Jelly Rolls"/>
    <property type="match status" value="1"/>
</dbReference>
<dbReference type="InterPro" id="IPR014710">
    <property type="entry name" value="RmlC-like_jellyroll"/>
</dbReference>
<dbReference type="CDD" id="cd00038">
    <property type="entry name" value="CAP_ED"/>
    <property type="match status" value="1"/>
</dbReference>
<keyword evidence="4" id="KW-0804">Transcription</keyword>
<keyword evidence="1" id="KW-0805">Transcription regulation</keyword>
<dbReference type="GO" id="GO:0005829">
    <property type="term" value="C:cytosol"/>
    <property type="evidence" value="ECO:0007669"/>
    <property type="project" value="TreeGrafter"/>
</dbReference>
<reference evidence="7 8" key="1">
    <citation type="submission" date="2019-07" db="EMBL/GenBank/DDBJ databases">
        <authorList>
            <person name="Kim J.K."/>
            <person name="Cheong H.-M."/>
            <person name="Choi Y."/>
            <person name="Hwang K.J."/>
            <person name="Lee S."/>
            <person name="Choi C."/>
        </authorList>
    </citation>
    <scope>NUCLEOTIDE SEQUENCE [LARGE SCALE GENOMIC DNA]</scope>
    <source>
        <strain evidence="7 8">KS 22</strain>
    </source>
</reference>
<dbReference type="PROSITE" id="PS50042">
    <property type="entry name" value="CNMP_BINDING_3"/>
    <property type="match status" value="1"/>
</dbReference>
<keyword evidence="3" id="KW-0010">Activator</keyword>
<evidence type="ECO:0000256" key="3">
    <source>
        <dbReference type="ARBA" id="ARBA00023159"/>
    </source>
</evidence>
<dbReference type="InterPro" id="IPR036390">
    <property type="entry name" value="WH_DNA-bd_sf"/>
</dbReference>
<dbReference type="Pfam" id="PF13545">
    <property type="entry name" value="HTH_Crp_2"/>
    <property type="match status" value="1"/>
</dbReference>
<evidence type="ECO:0000259" key="5">
    <source>
        <dbReference type="PROSITE" id="PS50042"/>
    </source>
</evidence>
<evidence type="ECO:0000313" key="8">
    <source>
        <dbReference type="Proteomes" id="UP000515679"/>
    </source>
</evidence>